<gene>
    <name evidence="2" type="ORF">CXG49_09575</name>
    <name evidence="3" type="ORF">CXG53_11865</name>
</gene>
<evidence type="ECO:0000259" key="1">
    <source>
        <dbReference type="PROSITE" id="PS50927"/>
    </source>
</evidence>
<evidence type="ECO:0000313" key="3">
    <source>
        <dbReference type="EMBL" id="PLV23948.1"/>
    </source>
</evidence>
<feature type="domain" description="Bulb-type lectin" evidence="1">
    <location>
        <begin position="17"/>
        <end position="136"/>
    </location>
</feature>
<dbReference type="InterPro" id="IPR001480">
    <property type="entry name" value="Bulb-type_lectin_dom"/>
</dbReference>
<evidence type="ECO:0000313" key="2">
    <source>
        <dbReference type="EMBL" id="PLV19419.1"/>
    </source>
</evidence>
<reference evidence="4 5" key="1">
    <citation type="submission" date="2017-12" db="EMBL/GenBank/DDBJ databases">
        <title>Detection of the carbapenemase gene blaVIM-5 in members of the Pseudomonas putida group isolated from polluted Nigerian wetlands.</title>
        <authorList>
            <person name="Adelowo O."/>
            <person name="Vollmers J."/>
            <person name="Maeusezahl I."/>
            <person name="Kaster A.-K."/>
            <person name="Mueller J.A."/>
        </authorList>
    </citation>
    <scope>NUCLEOTIDE SEQUENCE [LARGE SCALE GENOMIC DNA]</scope>
    <source>
        <strain evidence="3 4">MR119</strain>
        <strain evidence="2 5">MR144</strain>
    </source>
</reference>
<dbReference type="EMBL" id="PJCQ01000007">
    <property type="protein sequence ID" value="PLV19419.1"/>
    <property type="molecule type" value="Genomic_DNA"/>
</dbReference>
<evidence type="ECO:0000313" key="4">
    <source>
        <dbReference type="Proteomes" id="UP000234839"/>
    </source>
</evidence>
<dbReference type="Proteomes" id="UP000234839">
    <property type="component" value="Unassembled WGS sequence"/>
</dbReference>
<name>A0AAX0VZC2_9PSED</name>
<keyword evidence="4" id="KW-1185">Reference proteome</keyword>
<dbReference type="Gene3D" id="2.90.10.10">
    <property type="entry name" value="Bulb-type lectin domain"/>
    <property type="match status" value="1"/>
</dbReference>
<dbReference type="PROSITE" id="PS50927">
    <property type="entry name" value="BULB_LECTIN"/>
    <property type="match status" value="1"/>
</dbReference>
<dbReference type="EMBL" id="PJCP01000008">
    <property type="protein sequence ID" value="PLV23948.1"/>
    <property type="molecule type" value="Genomic_DNA"/>
</dbReference>
<organism evidence="2 5">
    <name type="scientific">Pseudomonas guariconensis</name>
    <dbReference type="NCBI Taxonomy" id="1288410"/>
    <lineage>
        <taxon>Bacteria</taxon>
        <taxon>Pseudomonadati</taxon>
        <taxon>Pseudomonadota</taxon>
        <taxon>Gammaproteobacteria</taxon>
        <taxon>Pseudomonadales</taxon>
        <taxon>Pseudomonadaceae</taxon>
        <taxon>Pseudomonas</taxon>
    </lineage>
</organism>
<dbReference type="SUPFAM" id="SSF51110">
    <property type="entry name" value="alpha-D-mannose-specific plant lectins"/>
    <property type="match status" value="1"/>
</dbReference>
<dbReference type="InterPro" id="IPR036426">
    <property type="entry name" value="Bulb-type_lectin_dom_sf"/>
</dbReference>
<protein>
    <recommendedName>
        <fullName evidence="1">Bulb-type lectin domain-containing protein</fullName>
    </recommendedName>
</protein>
<comment type="caution">
    <text evidence="2">The sequence shown here is derived from an EMBL/GenBank/DDBJ whole genome shotgun (WGS) entry which is preliminary data.</text>
</comment>
<proteinExistence type="predicted"/>
<accession>A0AAX0VZC2</accession>
<dbReference type="AlphaFoldDB" id="A0AAX0VZC2"/>
<sequence length="161" mass="18795">MGKYSKVKVARFSGSGGTVLPPNQSMRAGDFIKSPNGRYALRLRPDGNLVLEDRGAVIWVANEKQPHSDTFKLRKRETLHFVIQNSGFLYDPSRGRVWSAQTTEIRDKSYWRHNHLDGRNGEIRWARSRFVPSRLRRREKTWLHSDLPELPPLFQVKHDYP</sequence>
<dbReference type="Proteomes" id="UP000234878">
    <property type="component" value="Unassembled WGS sequence"/>
</dbReference>
<evidence type="ECO:0000313" key="5">
    <source>
        <dbReference type="Proteomes" id="UP000234878"/>
    </source>
</evidence>